<gene>
    <name evidence="1" type="primary">thiL</name>
    <name evidence="4" type="ORF">SAMN04488548_1341226</name>
</gene>
<dbReference type="EMBL" id="FNLM01000034">
    <property type="protein sequence ID" value="SDU44522.1"/>
    <property type="molecule type" value="Genomic_DNA"/>
</dbReference>
<evidence type="ECO:0000256" key="2">
    <source>
        <dbReference type="SAM" id="MobiDB-lite"/>
    </source>
</evidence>
<protein>
    <recommendedName>
        <fullName evidence="1">Thiamine-monophosphate kinase</fullName>
        <shortName evidence="1">TMP kinase</shortName>
        <shortName evidence="1">Thiamine-phosphate kinase</shortName>
        <ecNumber evidence="1">2.7.4.16</ecNumber>
    </recommendedName>
</protein>
<dbReference type="HAMAP" id="MF_02128">
    <property type="entry name" value="TMP_kinase"/>
    <property type="match status" value="1"/>
</dbReference>
<comment type="miscellaneous">
    <text evidence="1">Reaction mechanism of ThiL seems to utilize a direct, inline transfer of the gamma-phosphate of ATP to TMP rather than a phosphorylated enzyme intermediate.</text>
</comment>
<feature type="binding site" evidence="1">
    <location>
        <position position="124"/>
    </location>
    <ligand>
        <name>substrate</name>
    </ligand>
</feature>
<feature type="binding site" evidence="1">
    <location>
        <position position="146"/>
    </location>
    <ligand>
        <name>Mg(2+)</name>
        <dbReference type="ChEBI" id="CHEBI:18420"/>
        <label>4</label>
    </ligand>
</feature>
<evidence type="ECO:0000313" key="5">
    <source>
        <dbReference type="Proteomes" id="UP000183180"/>
    </source>
</evidence>
<keyword evidence="1" id="KW-0784">Thiamine biosynthesis</keyword>
<dbReference type="NCBIfam" id="NF004351">
    <property type="entry name" value="PRK05731.1-4"/>
    <property type="match status" value="1"/>
</dbReference>
<comment type="caution">
    <text evidence="1">Lacks conserved residue(s) required for the propagation of feature annotation.</text>
</comment>
<dbReference type="InterPro" id="IPR016188">
    <property type="entry name" value="PurM-like_N"/>
</dbReference>
<keyword evidence="1" id="KW-0547">Nucleotide-binding</keyword>
<proteinExistence type="inferred from homology"/>
<feature type="binding site" evidence="1">
    <location>
        <position position="116"/>
    </location>
    <ligand>
        <name>Mg(2+)</name>
        <dbReference type="ChEBI" id="CHEBI:18420"/>
        <label>1</label>
    </ligand>
</feature>
<dbReference type="GO" id="GO:0000287">
    <property type="term" value="F:magnesium ion binding"/>
    <property type="evidence" value="ECO:0007669"/>
    <property type="project" value="UniProtKB-UniRule"/>
</dbReference>
<dbReference type="GO" id="GO:0005524">
    <property type="term" value="F:ATP binding"/>
    <property type="evidence" value="ECO:0007669"/>
    <property type="project" value="UniProtKB-UniRule"/>
</dbReference>
<feature type="binding site" evidence="1">
    <location>
        <position position="117"/>
    </location>
    <ligand>
        <name>Mg(2+)</name>
        <dbReference type="ChEBI" id="CHEBI:18420"/>
        <label>1</label>
    </ligand>
</feature>
<dbReference type="UniPathway" id="UPA00060">
    <property type="reaction ID" value="UER00142"/>
</dbReference>
<comment type="catalytic activity">
    <reaction evidence="1">
        <text>thiamine phosphate + ATP = thiamine diphosphate + ADP</text>
        <dbReference type="Rhea" id="RHEA:15913"/>
        <dbReference type="ChEBI" id="CHEBI:30616"/>
        <dbReference type="ChEBI" id="CHEBI:37575"/>
        <dbReference type="ChEBI" id="CHEBI:58937"/>
        <dbReference type="ChEBI" id="CHEBI:456216"/>
        <dbReference type="EC" id="2.7.4.16"/>
    </reaction>
</comment>
<dbReference type="AlphaFoldDB" id="A0A1H2IKB9"/>
<dbReference type="Gene3D" id="3.90.650.10">
    <property type="entry name" value="PurM-like C-terminal domain"/>
    <property type="match status" value="1"/>
</dbReference>
<name>A0A1H2IKB9_9ACTN</name>
<feature type="compositionally biased region" description="Polar residues" evidence="2">
    <location>
        <begin position="387"/>
        <end position="396"/>
    </location>
</feature>
<feature type="domain" description="PurM-like N-terminal" evidence="3">
    <location>
        <begin position="100"/>
        <end position="210"/>
    </location>
</feature>
<dbReference type="PANTHER" id="PTHR30270:SF0">
    <property type="entry name" value="THIAMINE-MONOPHOSPHATE KINASE"/>
    <property type="match status" value="1"/>
</dbReference>
<feature type="binding site" evidence="1">
    <location>
        <position position="337"/>
    </location>
    <ligand>
        <name>substrate</name>
    </ligand>
</feature>
<keyword evidence="1" id="KW-0460">Magnesium</keyword>
<dbReference type="PANTHER" id="PTHR30270">
    <property type="entry name" value="THIAMINE-MONOPHOSPHATE KINASE"/>
    <property type="match status" value="1"/>
</dbReference>
<accession>A0A1H2IKB9</accession>
<evidence type="ECO:0000256" key="1">
    <source>
        <dbReference type="HAMAP-Rule" id="MF_02128"/>
    </source>
</evidence>
<feature type="binding site" evidence="1">
    <location>
        <position position="194"/>
    </location>
    <ligand>
        <name>Mg(2+)</name>
        <dbReference type="ChEBI" id="CHEBI:18420"/>
        <label>1</label>
    </ligand>
</feature>
<feature type="binding site" evidence="1">
    <location>
        <position position="146"/>
    </location>
    <ligand>
        <name>Mg(2+)</name>
        <dbReference type="ChEBI" id="CHEBI:18420"/>
        <label>3</label>
    </ligand>
</feature>
<dbReference type="Gene3D" id="3.30.1330.10">
    <property type="entry name" value="PurM-like, N-terminal domain"/>
    <property type="match status" value="1"/>
</dbReference>
<feature type="binding site" evidence="1">
    <location>
        <position position="284"/>
    </location>
    <ligand>
        <name>Mg(2+)</name>
        <dbReference type="ChEBI" id="CHEBI:18420"/>
        <label>3</label>
    </ligand>
</feature>
<feature type="binding site" evidence="1">
    <location>
        <position position="102"/>
    </location>
    <ligand>
        <name>Mg(2+)</name>
        <dbReference type="ChEBI" id="CHEBI:18420"/>
        <label>3</label>
    </ligand>
</feature>
<dbReference type="SUPFAM" id="SSF55326">
    <property type="entry name" value="PurM N-terminal domain-like"/>
    <property type="match status" value="1"/>
</dbReference>
<sequence>MSPDEVGTDRPDEVGIHHTDEVGIHHTDEVGIHHTDEVGIHHTDEVGIHHTDEVGTHHTDEVGIDRTDSVGDIGERAMIAALTAAATAAGPADDIVIGSGDDAAVLDIGGSAVISTDTVVEGRHFRFDWSTPQQIGARAVVQSSADVAAMGGRTTGLVVSIACPAATPVGVILDLNDGVVGAAHALGARVLGGDLVAAEQVVVSVTAVGALEGRRPVSLGGARSGDVLAVSGPLGASAAGLAVLSTPDADESQWSEVVALHRVPMPDLTQGPAAAAAGAHAMTDISDGLVEELITMSRAARVAMAVEVDAVPRRPDLAPLATQLGADVDEWVLAGGEDHHLLAAFDAASVPDGWTVIGSVRETSSPAPEVWVDGRRVGGPDGPDLSGWQSFSAPRG</sequence>
<dbReference type="STRING" id="158898.SAMN04488548_1341226"/>
<dbReference type="GO" id="GO:0009229">
    <property type="term" value="P:thiamine diphosphate biosynthetic process"/>
    <property type="evidence" value="ECO:0007669"/>
    <property type="project" value="UniProtKB-UniRule"/>
</dbReference>
<comment type="pathway">
    <text evidence="1">Cofactor biosynthesis; thiamine diphosphate biosynthesis; thiamine diphosphate from thiamine phosphate: step 1/1.</text>
</comment>
<keyword evidence="1" id="KW-0067">ATP-binding</keyword>
<feature type="binding site" evidence="1">
    <location>
        <position position="286"/>
    </location>
    <ligand>
        <name>ATP</name>
        <dbReference type="ChEBI" id="CHEBI:30616"/>
    </ligand>
</feature>
<dbReference type="SUPFAM" id="SSF56042">
    <property type="entry name" value="PurM C-terminal domain-like"/>
    <property type="match status" value="1"/>
</dbReference>
<feature type="binding site" evidence="1">
    <location>
        <position position="146"/>
    </location>
    <ligand>
        <name>Mg(2+)</name>
        <dbReference type="ChEBI" id="CHEBI:18420"/>
        <label>2</label>
    </ligand>
</feature>
<comment type="similarity">
    <text evidence="1">Belongs to the thiamine-monophosphate kinase family.</text>
</comment>
<feature type="region of interest" description="Disordered" evidence="2">
    <location>
        <begin position="372"/>
        <end position="396"/>
    </location>
</feature>
<dbReference type="InterPro" id="IPR036921">
    <property type="entry name" value="PurM-like_N_sf"/>
</dbReference>
<dbReference type="InterPro" id="IPR036676">
    <property type="entry name" value="PurM-like_C_sf"/>
</dbReference>
<comment type="function">
    <text evidence="1">Catalyzes the ATP-dependent phosphorylation of thiamine-monophosphate (TMP) to form thiamine-pyrophosphate (TPP), the active form of vitamin B1.</text>
</comment>
<keyword evidence="1 4" id="KW-0418">Kinase</keyword>
<dbReference type="Pfam" id="PF00586">
    <property type="entry name" value="AIRS"/>
    <property type="match status" value="1"/>
</dbReference>
<keyword evidence="1" id="KW-0479">Metal-binding</keyword>
<dbReference type="NCBIfam" id="TIGR01379">
    <property type="entry name" value="thiL"/>
    <property type="match status" value="1"/>
</dbReference>
<organism evidence="4 5">
    <name type="scientific">Gordonia westfalica</name>
    <dbReference type="NCBI Taxonomy" id="158898"/>
    <lineage>
        <taxon>Bacteria</taxon>
        <taxon>Bacillati</taxon>
        <taxon>Actinomycetota</taxon>
        <taxon>Actinomycetes</taxon>
        <taxon>Mycobacteriales</taxon>
        <taxon>Gordoniaceae</taxon>
        <taxon>Gordonia</taxon>
    </lineage>
</organism>
<feature type="binding site" evidence="1">
    <location>
        <position position="287"/>
    </location>
    <ligand>
        <name>Mg(2+)</name>
        <dbReference type="ChEBI" id="CHEBI:18420"/>
        <label>5</label>
    </ligand>
</feature>
<feature type="binding site" evidence="1">
    <location>
        <position position="115"/>
    </location>
    <ligand>
        <name>Mg(2+)</name>
        <dbReference type="ChEBI" id="CHEBI:18420"/>
        <label>4</label>
    </ligand>
</feature>
<dbReference type="EC" id="2.7.4.16" evidence="1"/>
<evidence type="ECO:0000259" key="3">
    <source>
        <dbReference type="Pfam" id="PF00586"/>
    </source>
</evidence>
<feature type="binding site" evidence="1">
    <location>
        <position position="388"/>
    </location>
    <ligand>
        <name>substrate</name>
    </ligand>
</feature>
<dbReference type="GO" id="GO:0009030">
    <property type="term" value="F:thiamine-phosphate kinase activity"/>
    <property type="evidence" value="ECO:0007669"/>
    <property type="project" value="UniProtKB-UniRule"/>
</dbReference>
<dbReference type="Proteomes" id="UP000183180">
    <property type="component" value="Unassembled WGS sequence"/>
</dbReference>
<reference evidence="4 5" key="1">
    <citation type="submission" date="2016-10" db="EMBL/GenBank/DDBJ databases">
        <authorList>
            <person name="de Groot N.N."/>
        </authorList>
    </citation>
    <scope>NUCLEOTIDE SEQUENCE [LARGE SCALE GENOMIC DNA]</scope>
    <source>
        <strain evidence="4 5">DSM 44215</strain>
    </source>
</reference>
<evidence type="ECO:0000313" key="4">
    <source>
        <dbReference type="EMBL" id="SDU44522.1"/>
    </source>
</evidence>
<feature type="binding site" evidence="1">
    <location>
        <position position="117"/>
    </location>
    <ligand>
        <name>Mg(2+)</name>
        <dbReference type="ChEBI" id="CHEBI:18420"/>
        <label>2</label>
    </ligand>
</feature>
<keyword evidence="1" id="KW-0808">Transferase</keyword>
<dbReference type="InterPro" id="IPR006283">
    <property type="entry name" value="ThiL-like"/>
</dbReference>
<dbReference type="GO" id="GO:0009228">
    <property type="term" value="P:thiamine biosynthetic process"/>
    <property type="evidence" value="ECO:0007669"/>
    <property type="project" value="UniProtKB-KW"/>
</dbReference>
<feature type="binding site" evidence="1">
    <location>
        <begin position="193"/>
        <end position="194"/>
    </location>
    <ligand>
        <name>ATP</name>
        <dbReference type="ChEBI" id="CHEBI:30616"/>
    </ligand>
</feature>
<feature type="binding site" evidence="1">
    <location>
        <position position="102"/>
    </location>
    <ligand>
        <name>Mg(2+)</name>
        <dbReference type="ChEBI" id="CHEBI:18420"/>
        <label>4</label>
    </ligand>
</feature>
<dbReference type="CDD" id="cd02194">
    <property type="entry name" value="ThiL"/>
    <property type="match status" value="1"/>
</dbReference>